<dbReference type="Proteomes" id="UP000027153">
    <property type="component" value="Unassembled WGS sequence"/>
</dbReference>
<evidence type="ECO:0000313" key="1">
    <source>
        <dbReference type="EMBL" id="KCZ70673.1"/>
    </source>
</evidence>
<comment type="caution">
    <text evidence="1">The sequence shown here is derived from an EMBL/GenBank/DDBJ whole genome shotgun (WGS) entry which is preliminary data.</text>
</comment>
<dbReference type="OrthoDB" id="147097at2157"/>
<evidence type="ECO:0000313" key="2">
    <source>
        <dbReference type="Proteomes" id="UP000027153"/>
    </source>
</evidence>
<accession>A0A062V211</accession>
<dbReference type="RefSeq" id="WP_048092471.1">
    <property type="nucleotide sequence ID" value="NZ_JMIY01000007.1"/>
</dbReference>
<dbReference type="AlphaFoldDB" id="A0A062V211"/>
<protein>
    <submittedName>
        <fullName evidence="1">Uncharacterized protein</fullName>
    </submittedName>
</protein>
<organism evidence="1 2">
    <name type="scientific">Candidatus Methanoperedens nitratireducens</name>
    <dbReference type="NCBI Taxonomy" id="1392998"/>
    <lineage>
        <taxon>Archaea</taxon>
        <taxon>Methanobacteriati</taxon>
        <taxon>Methanobacteriota</taxon>
        <taxon>Stenosarchaea group</taxon>
        <taxon>Methanomicrobia</taxon>
        <taxon>Methanosarcinales</taxon>
        <taxon>ANME-2 cluster</taxon>
        <taxon>Candidatus Methanoperedentaceae</taxon>
        <taxon>Candidatus Methanoperedens</taxon>
    </lineage>
</organism>
<gene>
    <name evidence="1" type="ORF">ANME2D_02696</name>
</gene>
<name>A0A062V211_9EURY</name>
<reference evidence="1 2" key="1">
    <citation type="journal article" date="2013" name="Nature">
        <title>Anaerobic oxidation of methane coupled to nitrate reduction in a novel archaeal lineage.</title>
        <authorList>
            <person name="Haroon M.F."/>
            <person name="Hu S."/>
            <person name="Shi Y."/>
            <person name="Imelfort M."/>
            <person name="Keller J."/>
            <person name="Hugenholtz P."/>
            <person name="Yuan Z."/>
            <person name="Tyson G.W."/>
        </authorList>
    </citation>
    <scope>NUCLEOTIDE SEQUENCE [LARGE SCALE GENOMIC DNA]</scope>
    <source>
        <strain evidence="1 2">ANME-2d</strain>
    </source>
</reference>
<keyword evidence="2" id="KW-1185">Reference proteome</keyword>
<dbReference type="EMBL" id="JMIY01000007">
    <property type="protein sequence ID" value="KCZ70673.1"/>
    <property type="molecule type" value="Genomic_DNA"/>
</dbReference>
<sequence>MQGSSEAFEESYTLWIKSAAKDVAFALNQLKYDELKKIITRNERYLREPESVYGMDGLDEAKKLVPENILLLSTDAVVFSQSIFVPMPSIFDYAVALNRRYYLGSWYSIITLNKAYLKEASETMLKYMLLHELLQKEIYDENMKDGGRKFTYEERRKISDETLKNAIEQSGITKDELEKEKKLMLRLSYTSPLIPKPFAEAALYWYMEKNLEELKHFGEASKTEKEDELGKKLNSDFKEWLDFSTNTYKIFLSEIKKELNYTDYGYV</sequence>
<proteinExistence type="predicted"/>